<evidence type="ECO:0000256" key="1">
    <source>
        <dbReference type="SAM" id="MobiDB-lite"/>
    </source>
</evidence>
<dbReference type="EMBL" id="MN740593">
    <property type="protein sequence ID" value="QHS77592.1"/>
    <property type="molecule type" value="Genomic_DNA"/>
</dbReference>
<proteinExistence type="predicted"/>
<feature type="region of interest" description="Disordered" evidence="1">
    <location>
        <begin position="59"/>
        <end position="83"/>
    </location>
</feature>
<evidence type="ECO:0000313" key="2">
    <source>
        <dbReference type="EMBL" id="QHS77592.1"/>
    </source>
</evidence>
<reference evidence="2" key="1">
    <citation type="journal article" date="2020" name="Nature">
        <title>Giant virus diversity and host interactions through global metagenomics.</title>
        <authorList>
            <person name="Schulz F."/>
            <person name="Roux S."/>
            <person name="Paez-Espino D."/>
            <person name="Jungbluth S."/>
            <person name="Walsh D.A."/>
            <person name="Denef V.J."/>
            <person name="McMahon K.D."/>
            <person name="Konstantinidis K.T."/>
            <person name="Eloe-Fadrosh E.A."/>
            <person name="Kyrpides N.C."/>
            <person name="Woyke T."/>
        </authorList>
    </citation>
    <scope>NUCLEOTIDE SEQUENCE</scope>
    <source>
        <strain evidence="2">GVMAG-S-1021933-23</strain>
    </source>
</reference>
<protein>
    <submittedName>
        <fullName evidence="2">Uncharacterized protein</fullName>
    </submittedName>
</protein>
<sequence length="248" mass="29441">MQYSKLSDEILTKKILSHLKELSRDENLENKSRQDLEDLCTSLALECKNEKNRIKEKMALEAEQNRIEEENEKDERRKEKEAKEQEILENSIVDPSLLYRTKSRFFNLAVPSDGDPDGLAPISSPPFFENIKDQFENELGNYKIYSALYELEDMTGQEEYKIKNRNKCFASMVENDYLKYFFVCFRILKNLETGKIIYQSYWISNMKKGPSEIFEEFNFSENTENFIDKFMKGFCEEGFEILDEIYVR</sequence>
<name>A0A6C0AD54_9ZZZZ</name>
<dbReference type="AlphaFoldDB" id="A0A6C0AD54"/>
<accession>A0A6C0AD54</accession>
<organism evidence="2">
    <name type="scientific">viral metagenome</name>
    <dbReference type="NCBI Taxonomy" id="1070528"/>
    <lineage>
        <taxon>unclassified sequences</taxon>
        <taxon>metagenomes</taxon>
        <taxon>organismal metagenomes</taxon>
    </lineage>
</organism>